<evidence type="ECO:0000256" key="5">
    <source>
        <dbReference type="ARBA" id="ARBA00022741"/>
    </source>
</evidence>
<dbReference type="GO" id="GO:0012505">
    <property type="term" value="C:endomembrane system"/>
    <property type="evidence" value="ECO:0007669"/>
    <property type="project" value="UniProtKB-SubCell"/>
</dbReference>
<feature type="transmembrane region" description="Helical" evidence="10">
    <location>
        <begin position="445"/>
        <end position="464"/>
    </location>
</feature>
<dbReference type="PRINTS" id="PR00119">
    <property type="entry name" value="CATATPASE"/>
</dbReference>
<feature type="transmembrane region" description="Helical" evidence="10">
    <location>
        <begin position="227"/>
        <end position="253"/>
    </location>
</feature>
<dbReference type="Proteomes" id="UP000258707">
    <property type="component" value="Chromosome"/>
</dbReference>
<dbReference type="EMBL" id="CP024047">
    <property type="protein sequence ID" value="AXR79085.1"/>
    <property type="molecule type" value="Genomic_DNA"/>
</dbReference>
<feature type="transmembrane region" description="Helical" evidence="10">
    <location>
        <begin position="289"/>
        <end position="307"/>
    </location>
</feature>
<keyword evidence="7" id="KW-1278">Translocase</keyword>
<sequence length="824" mass="85232">MSEPGADTSQCAVCGAIVTDAAADQPTETAALDADAFCSSGCRDVARTLSGPSGHALADHDIANESLAGPMASDDESLVRTHLRVDGTYSATCEAYLETLAESLEGVADASASYVTESIRVDHDPDRLSPTEVCDALSTLGYTAYLREDAAAEDGETGGTRRSREMTGMRKRRADDVLELRYIVGIVFGSFLLVPYVAVFYPVYLSAFSDWGVLVHYGDAFSEFEGVLYLPVFLVLTGAVLYLAGLPLLRGAYVSLKLRRPNTHLLAAFTIVAAYAYGTLAVANGQIDVYYDVTIVVAALVMAAVFYESTVKRRATDRLTDLTISQVDDARVLEGDGSTTTIPVADLESGDRVLVRAGERVPVDGTLEGGRCTMDEAVVTGESLPVSKAPGDDVIGGSVVTGDAAVVAVGEETTSSIDRLTETVWDVQSADHGVGRRADALAAKLTPFVLASGTVVGFALLGLGHGVATAAMGVLLTVVVVSPWALAFAPPLSVAESVTEALEEGIVVFDESVFERLRAVDAVVFDKTGTLTTGAMAVREADVDDDLLAAAAALETRASHPAAAAIAATVDDPPGTVEEFHTTATGVSGVVDGEDVLVGHPVLFDERGWDLESGLEARVADVRERGLLPVVVGRNGRAEGIVVVGDEPRANWEKTVSRLDESGVDVVVLTGDDASAATRFGDHPGVSHVLAGVSPGGKTAAVRRLRTTGTVAMVGDGTNDAPALAAADLGISLGSGTALASDAADLAIADDDLAGVERAFRLANAAGNRVRQNVGLALGYNAIAIPVALAGVMTPLFATGAIALTAVLVGANASRPLLETATDR</sequence>
<dbReference type="GO" id="GO:0005524">
    <property type="term" value="F:ATP binding"/>
    <property type="evidence" value="ECO:0007669"/>
    <property type="project" value="UniProtKB-KW"/>
</dbReference>
<keyword evidence="4" id="KW-0479">Metal-binding</keyword>
<evidence type="ECO:0000256" key="3">
    <source>
        <dbReference type="ARBA" id="ARBA00022692"/>
    </source>
</evidence>
<evidence type="ECO:0000256" key="2">
    <source>
        <dbReference type="ARBA" id="ARBA00006024"/>
    </source>
</evidence>
<dbReference type="InterPro" id="IPR036412">
    <property type="entry name" value="HAD-like_sf"/>
</dbReference>
<dbReference type="SUPFAM" id="SSF55008">
    <property type="entry name" value="HMA, heavy metal-associated domain"/>
    <property type="match status" value="1"/>
</dbReference>
<dbReference type="InterPro" id="IPR023214">
    <property type="entry name" value="HAD_sf"/>
</dbReference>
<comment type="similarity">
    <text evidence="2">Belongs to the cation transport ATPase (P-type) (TC 3.A.3) family. Type IB subfamily.</text>
</comment>
<dbReference type="GO" id="GO:0016020">
    <property type="term" value="C:membrane"/>
    <property type="evidence" value="ECO:0007669"/>
    <property type="project" value="InterPro"/>
</dbReference>
<dbReference type="SFLD" id="SFLDS00003">
    <property type="entry name" value="Haloacid_Dehalogenase"/>
    <property type="match status" value="1"/>
</dbReference>
<dbReference type="SUPFAM" id="SSF81660">
    <property type="entry name" value="Metal cation-transporting ATPase, ATP-binding domain N"/>
    <property type="match status" value="1"/>
</dbReference>
<dbReference type="SFLD" id="SFLDG00002">
    <property type="entry name" value="C1.7:_P-type_atpase_like"/>
    <property type="match status" value="1"/>
</dbReference>
<proteinExistence type="inferred from homology"/>
<dbReference type="GO" id="GO:0043682">
    <property type="term" value="F:P-type divalent copper transporter activity"/>
    <property type="evidence" value="ECO:0007669"/>
    <property type="project" value="TreeGrafter"/>
</dbReference>
<dbReference type="Gene3D" id="3.40.1110.10">
    <property type="entry name" value="Calcium-transporting ATPase, cytoplasmic domain N"/>
    <property type="match status" value="1"/>
</dbReference>
<dbReference type="InterPro" id="IPR006121">
    <property type="entry name" value="HMA_dom"/>
</dbReference>
<dbReference type="PROSITE" id="PS01229">
    <property type="entry name" value="COF_2"/>
    <property type="match status" value="1"/>
</dbReference>
<name>A0A346PHU0_9EURY</name>
<dbReference type="InterPro" id="IPR008250">
    <property type="entry name" value="ATPase_P-typ_transduc_dom_A_sf"/>
</dbReference>
<dbReference type="Gene3D" id="2.70.150.10">
    <property type="entry name" value="Calcium-transporting ATPase, cytoplasmic transduction domain A"/>
    <property type="match status" value="1"/>
</dbReference>
<keyword evidence="9 10" id="KW-0472">Membrane</keyword>
<evidence type="ECO:0000256" key="8">
    <source>
        <dbReference type="ARBA" id="ARBA00022989"/>
    </source>
</evidence>
<dbReference type="SUPFAM" id="SSF81653">
    <property type="entry name" value="Calcium ATPase, transduction domain A"/>
    <property type="match status" value="1"/>
</dbReference>
<dbReference type="Gene3D" id="3.40.50.1000">
    <property type="entry name" value="HAD superfamily/HAD-like"/>
    <property type="match status" value="1"/>
</dbReference>
<dbReference type="GO" id="GO:0055070">
    <property type="term" value="P:copper ion homeostasis"/>
    <property type="evidence" value="ECO:0007669"/>
    <property type="project" value="TreeGrafter"/>
</dbReference>
<organism evidence="12 13">
    <name type="scientific">Natrarchaeobaculum sulfurireducens</name>
    <dbReference type="NCBI Taxonomy" id="2044521"/>
    <lineage>
        <taxon>Archaea</taxon>
        <taxon>Methanobacteriati</taxon>
        <taxon>Methanobacteriota</taxon>
        <taxon>Stenosarchaea group</taxon>
        <taxon>Halobacteria</taxon>
        <taxon>Halobacteriales</taxon>
        <taxon>Natrialbaceae</taxon>
        <taxon>Natrarchaeobaculum</taxon>
    </lineage>
</organism>
<dbReference type="InterPro" id="IPR059000">
    <property type="entry name" value="ATPase_P-type_domA"/>
</dbReference>
<dbReference type="AlphaFoldDB" id="A0A346PHU0"/>
<evidence type="ECO:0000256" key="10">
    <source>
        <dbReference type="SAM" id="Phobius"/>
    </source>
</evidence>
<dbReference type="Gene3D" id="3.30.70.100">
    <property type="match status" value="1"/>
</dbReference>
<dbReference type="InterPro" id="IPR027256">
    <property type="entry name" value="P-typ_ATPase_IB"/>
</dbReference>
<dbReference type="InterPro" id="IPR036163">
    <property type="entry name" value="HMA_dom_sf"/>
</dbReference>
<dbReference type="SUPFAM" id="SSF56784">
    <property type="entry name" value="HAD-like"/>
    <property type="match status" value="1"/>
</dbReference>
<dbReference type="InterPro" id="IPR023299">
    <property type="entry name" value="ATPase_P-typ_cyto_dom_N"/>
</dbReference>
<evidence type="ECO:0000313" key="13">
    <source>
        <dbReference type="Proteomes" id="UP000258707"/>
    </source>
</evidence>
<evidence type="ECO:0000256" key="7">
    <source>
        <dbReference type="ARBA" id="ARBA00022967"/>
    </source>
</evidence>
<keyword evidence="6" id="KW-0067">ATP-binding</keyword>
<dbReference type="InterPro" id="IPR001757">
    <property type="entry name" value="P_typ_ATPase"/>
</dbReference>
<feature type="transmembrane region" description="Helical" evidence="10">
    <location>
        <begin position="180"/>
        <end position="207"/>
    </location>
</feature>
<dbReference type="SFLD" id="SFLDF00027">
    <property type="entry name" value="p-type_atpase"/>
    <property type="match status" value="1"/>
</dbReference>
<feature type="transmembrane region" description="Helical" evidence="10">
    <location>
        <begin position="265"/>
        <end position="283"/>
    </location>
</feature>
<feature type="transmembrane region" description="Helical" evidence="10">
    <location>
        <begin position="470"/>
        <end position="489"/>
    </location>
</feature>
<dbReference type="GO" id="GO:0005507">
    <property type="term" value="F:copper ion binding"/>
    <property type="evidence" value="ECO:0007669"/>
    <property type="project" value="TreeGrafter"/>
</dbReference>
<keyword evidence="3 10" id="KW-0812">Transmembrane</keyword>
<dbReference type="NCBIfam" id="TIGR01494">
    <property type="entry name" value="ATPase_P-type"/>
    <property type="match status" value="1"/>
</dbReference>
<dbReference type="InterPro" id="IPR018303">
    <property type="entry name" value="ATPase_P-typ_P_site"/>
</dbReference>
<evidence type="ECO:0000256" key="9">
    <source>
        <dbReference type="ARBA" id="ARBA00023136"/>
    </source>
</evidence>
<dbReference type="PROSITE" id="PS50846">
    <property type="entry name" value="HMA_2"/>
    <property type="match status" value="1"/>
</dbReference>
<dbReference type="Pfam" id="PF00122">
    <property type="entry name" value="E1-E2_ATPase"/>
    <property type="match status" value="1"/>
</dbReference>
<evidence type="ECO:0000256" key="4">
    <source>
        <dbReference type="ARBA" id="ARBA00022723"/>
    </source>
</evidence>
<comment type="subcellular location">
    <subcellularLocation>
        <location evidence="1">Endomembrane system</location>
        <topology evidence="1">Multi-pass membrane protein</topology>
    </subcellularLocation>
</comment>
<protein>
    <submittedName>
        <fullName evidence="12">Cation transport ATPase</fullName>
    </submittedName>
</protein>
<dbReference type="NCBIfam" id="TIGR01525">
    <property type="entry name" value="ATPase-IB_hvy"/>
    <property type="match status" value="1"/>
</dbReference>
<feature type="transmembrane region" description="Helical" evidence="10">
    <location>
        <begin position="778"/>
        <end position="809"/>
    </location>
</feature>
<evidence type="ECO:0000313" key="12">
    <source>
        <dbReference type="EMBL" id="AXR79085.1"/>
    </source>
</evidence>
<dbReference type="GeneID" id="37639548"/>
<keyword evidence="5" id="KW-0547">Nucleotide-binding</keyword>
<gene>
    <name evidence="12" type="ORF">AArc1_2773</name>
</gene>
<dbReference type="CDD" id="cd00371">
    <property type="entry name" value="HMA"/>
    <property type="match status" value="1"/>
</dbReference>
<dbReference type="KEGG" id="nan:AArc1_2773"/>
<reference evidence="13" key="1">
    <citation type="submission" date="2017-10" db="EMBL/GenBank/DDBJ databases">
        <title>Phenotypic and genomic properties of facultatively anaerobic sulfur-reducing natronoarchaea from hypersaline soda lakes.</title>
        <authorList>
            <person name="Sorokin D.Y."/>
            <person name="Kublanov I.V."/>
            <person name="Roman P."/>
            <person name="Sinninghe Damste J.S."/>
            <person name="Golyshin P.N."/>
            <person name="Rojo D."/>
            <person name="Ciordia S."/>
            <person name="Mena Md.C."/>
            <person name="Ferrer M."/>
            <person name="Messina E."/>
            <person name="Smedile F."/>
            <person name="La Spada G."/>
            <person name="La Cono V."/>
            <person name="Yakimov M.M."/>
        </authorList>
    </citation>
    <scope>NUCLEOTIDE SEQUENCE [LARGE SCALE GENOMIC DNA]</scope>
    <source>
        <strain evidence="13">AArc1</strain>
    </source>
</reference>
<dbReference type="Pfam" id="PF00702">
    <property type="entry name" value="Hydrolase"/>
    <property type="match status" value="1"/>
</dbReference>
<keyword evidence="8 10" id="KW-1133">Transmembrane helix</keyword>
<dbReference type="GO" id="GO:0016887">
    <property type="term" value="F:ATP hydrolysis activity"/>
    <property type="evidence" value="ECO:0007669"/>
    <property type="project" value="InterPro"/>
</dbReference>
<dbReference type="InterPro" id="IPR044492">
    <property type="entry name" value="P_typ_ATPase_HD_dom"/>
</dbReference>
<dbReference type="PANTHER" id="PTHR43520">
    <property type="entry name" value="ATP7, ISOFORM B"/>
    <property type="match status" value="1"/>
</dbReference>
<evidence type="ECO:0000259" key="11">
    <source>
        <dbReference type="PROSITE" id="PS50846"/>
    </source>
</evidence>
<feature type="domain" description="HMA" evidence="11">
    <location>
        <begin position="79"/>
        <end position="145"/>
    </location>
</feature>
<evidence type="ECO:0000256" key="1">
    <source>
        <dbReference type="ARBA" id="ARBA00004127"/>
    </source>
</evidence>
<dbReference type="PANTHER" id="PTHR43520:SF8">
    <property type="entry name" value="P-TYPE CU(+) TRANSPORTER"/>
    <property type="match status" value="1"/>
</dbReference>
<accession>A0A346PHU0</accession>
<dbReference type="PROSITE" id="PS00154">
    <property type="entry name" value="ATPASE_E1_E2"/>
    <property type="match status" value="1"/>
</dbReference>
<dbReference type="Pfam" id="PF00403">
    <property type="entry name" value="HMA"/>
    <property type="match status" value="1"/>
</dbReference>
<evidence type="ECO:0000256" key="6">
    <source>
        <dbReference type="ARBA" id="ARBA00022840"/>
    </source>
</evidence>
<dbReference type="RefSeq" id="WP_117365083.1">
    <property type="nucleotide sequence ID" value="NZ_CP024047.1"/>
</dbReference>